<feature type="compositionally biased region" description="Polar residues" evidence="7">
    <location>
        <begin position="221"/>
        <end position="230"/>
    </location>
</feature>
<accession>A0A8J4PWJ8</accession>
<evidence type="ECO:0000256" key="2">
    <source>
        <dbReference type="ARBA" id="ARBA00007732"/>
    </source>
</evidence>
<feature type="compositionally biased region" description="Low complexity" evidence="7">
    <location>
        <begin position="14"/>
        <end position="36"/>
    </location>
</feature>
<dbReference type="Proteomes" id="UP000695562">
    <property type="component" value="Unassembled WGS sequence"/>
</dbReference>
<protein>
    <recommendedName>
        <fullName evidence="4">Ras modification protein ERF4</fullName>
    </recommendedName>
</protein>
<evidence type="ECO:0000256" key="4">
    <source>
        <dbReference type="ARBA" id="ARBA00018463"/>
    </source>
</evidence>
<reference evidence="9" key="1">
    <citation type="submission" date="2020-01" db="EMBL/GenBank/DDBJ databases">
        <title>Development of genomics and gene disruption for Polysphondylium violaceum indicates a role for the polyketide synthase stlB in stalk morphogenesis.</title>
        <authorList>
            <person name="Narita B."/>
            <person name="Kawabe Y."/>
            <person name="Kin K."/>
            <person name="Saito T."/>
            <person name="Gibbs R."/>
            <person name="Kuspa A."/>
            <person name="Muzny D."/>
            <person name="Queller D."/>
            <person name="Richards S."/>
            <person name="Strassman J."/>
            <person name="Sucgang R."/>
            <person name="Worley K."/>
            <person name="Schaap P."/>
        </authorList>
    </citation>
    <scope>NUCLEOTIDE SEQUENCE</scope>
    <source>
        <strain evidence="9">QSvi11</strain>
    </source>
</reference>
<dbReference type="EMBL" id="AJWJ01000444">
    <property type="protein sequence ID" value="KAF2070811.1"/>
    <property type="molecule type" value="Genomic_DNA"/>
</dbReference>
<feature type="region of interest" description="Disordered" evidence="7">
    <location>
        <begin position="187"/>
        <end position="230"/>
    </location>
</feature>
<proteinExistence type="inferred from homology"/>
<keyword evidence="6" id="KW-0472">Membrane</keyword>
<dbReference type="OrthoDB" id="2190159at2759"/>
<feature type="region of interest" description="Disordered" evidence="7">
    <location>
        <begin position="253"/>
        <end position="294"/>
    </location>
</feature>
<keyword evidence="5" id="KW-0256">Endoplasmic reticulum</keyword>
<comment type="subunit">
    <text evidence="3">Interacts with ERF2.</text>
</comment>
<dbReference type="AlphaFoldDB" id="A0A8J4PWJ8"/>
<feature type="region of interest" description="Disordered" evidence="7">
    <location>
        <begin position="1"/>
        <end position="36"/>
    </location>
</feature>
<gene>
    <name evidence="9" type="ORF">CYY_007879</name>
</gene>
<evidence type="ECO:0000313" key="9">
    <source>
        <dbReference type="EMBL" id="KAF2070811.1"/>
    </source>
</evidence>
<organism evidence="9 10">
    <name type="scientific">Polysphondylium violaceum</name>
    <dbReference type="NCBI Taxonomy" id="133409"/>
    <lineage>
        <taxon>Eukaryota</taxon>
        <taxon>Amoebozoa</taxon>
        <taxon>Evosea</taxon>
        <taxon>Eumycetozoa</taxon>
        <taxon>Dictyostelia</taxon>
        <taxon>Dictyosteliales</taxon>
        <taxon>Dictyosteliaceae</taxon>
        <taxon>Polysphondylium</taxon>
    </lineage>
</organism>
<dbReference type="InterPro" id="IPR019383">
    <property type="entry name" value="Golgin_A_7/ERF4"/>
</dbReference>
<feature type="domain" description="Golgin subfamily A member 7/ERF4" evidence="8">
    <location>
        <begin position="45"/>
        <end position="156"/>
    </location>
</feature>
<feature type="compositionally biased region" description="Acidic residues" evidence="7">
    <location>
        <begin position="260"/>
        <end position="277"/>
    </location>
</feature>
<feature type="compositionally biased region" description="Low complexity" evidence="7">
    <location>
        <begin position="210"/>
        <end position="220"/>
    </location>
</feature>
<comment type="subcellular location">
    <subcellularLocation>
        <location evidence="1">Endoplasmic reticulum membrane</location>
        <topology evidence="1">Peripheral membrane protein</topology>
    </subcellularLocation>
</comment>
<dbReference type="PANTHER" id="PTHR13254">
    <property type="entry name" value="GOLGI AUTOANTIGEN, GOLGIN SUBFAMILY A, 7"/>
    <property type="match status" value="1"/>
</dbReference>
<comment type="caution">
    <text evidence="9">The sequence shown here is derived from an EMBL/GenBank/DDBJ whole genome shotgun (WGS) entry which is preliminary data.</text>
</comment>
<evidence type="ECO:0000256" key="5">
    <source>
        <dbReference type="ARBA" id="ARBA00022824"/>
    </source>
</evidence>
<evidence type="ECO:0000259" key="8">
    <source>
        <dbReference type="Pfam" id="PF10256"/>
    </source>
</evidence>
<feature type="compositionally biased region" description="Polar residues" evidence="7">
    <location>
        <begin position="282"/>
        <end position="294"/>
    </location>
</feature>
<dbReference type="GO" id="GO:0005789">
    <property type="term" value="C:endoplasmic reticulum membrane"/>
    <property type="evidence" value="ECO:0007669"/>
    <property type="project" value="UniProtKB-SubCell"/>
</dbReference>
<keyword evidence="10" id="KW-1185">Reference proteome</keyword>
<evidence type="ECO:0000256" key="7">
    <source>
        <dbReference type="SAM" id="MobiDB-lite"/>
    </source>
</evidence>
<feature type="compositionally biased region" description="Polar residues" evidence="7">
    <location>
        <begin position="199"/>
        <end position="209"/>
    </location>
</feature>
<name>A0A8J4PWJ8_9MYCE</name>
<comment type="similarity">
    <text evidence="2">Belongs to the ERF4 family.</text>
</comment>
<evidence type="ECO:0000256" key="1">
    <source>
        <dbReference type="ARBA" id="ARBA00004406"/>
    </source>
</evidence>
<dbReference type="GO" id="GO:0006612">
    <property type="term" value="P:protein targeting to membrane"/>
    <property type="evidence" value="ECO:0007669"/>
    <property type="project" value="TreeGrafter"/>
</dbReference>
<sequence length="294" mass="32721">MSSFRSNALPPPGLNNNSSSGSSNNNNSNSGQQQQPNLNVSYHTVTIQRDYSDIVTKFEKEFPNELQSSGITQDQFEYTISRINQWLEKAETVDSTNIIEEFFGCITFFSIFLCYDDKYKKIIKSITQFIQEQNETVYQGRGVTLVNPMGNGFLKFEILIKYTSDPFSSGTTSPSSNTTTAVTNTQFSLSPSSIPSSSHTNTPIVSESVNNNNNNNNNNNKSANNSQFYNSNKTYPVEEKVIQKPETVLNINTNSHVVELSDDSDDDADESNSDFDADEAHYSSNSEDQGSDQV</sequence>
<evidence type="ECO:0000313" key="10">
    <source>
        <dbReference type="Proteomes" id="UP000695562"/>
    </source>
</evidence>
<dbReference type="GO" id="GO:0002178">
    <property type="term" value="C:palmitoyltransferase complex"/>
    <property type="evidence" value="ECO:0007669"/>
    <property type="project" value="TreeGrafter"/>
</dbReference>
<evidence type="ECO:0000256" key="6">
    <source>
        <dbReference type="ARBA" id="ARBA00023136"/>
    </source>
</evidence>
<evidence type="ECO:0000256" key="3">
    <source>
        <dbReference type="ARBA" id="ARBA00011396"/>
    </source>
</evidence>
<dbReference type="PANTHER" id="PTHR13254:SF0">
    <property type="entry name" value="GOLGIN SUBFAMILY A MEMBER 7_ERF4 DOMAIN-CONTAINING PROTEIN"/>
    <property type="match status" value="1"/>
</dbReference>
<dbReference type="InterPro" id="IPR051371">
    <property type="entry name" value="Ras_palmitoyltransferase"/>
</dbReference>
<dbReference type="Pfam" id="PF10256">
    <property type="entry name" value="Erf4"/>
    <property type="match status" value="1"/>
</dbReference>
<feature type="compositionally biased region" description="Low complexity" evidence="7">
    <location>
        <begin position="187"/>
        <end position="198"/>
    </location>
</feature>